<protein>
    <submittedName>
        <fullName evidence="1">Uncharacterized protein</fullName>
    </submittedName>
</protein>
<keyword evidence="2" id="KW-1185">Reference proteome</keyword>
<reference evidence="2" key="1">
    <citation type="journal article" date="2022" name="Mol. Ecol. Resour.">
        <title>The genomes of chicory, endive, great burdock and yacon provide insights into Asteraceae palaeo-polyploidization history and plant inulin production.</title>
        <authorList>
            <person name="Fan W."/>
            <person name="Wang S."/>
            <person name="Wang H."/>
            <person name="Wang A."/>
            <person name="Jiang F."/>
            <person name="Liu H."/>
            <person name="Zhao H."/>
            <person name="Xu D."/>
            <person name="Zhang Y."/>
        </authorList>
    </citation>
    <scope>NUCLEOTIDE SEQUENCE [LARGE SCALE GENOMIC DNA]</scope>
    <source>
        <strain evidence="2">cv. Yunnan</strain>
    </source>
</reference>
<dbReference type="Proteomes" id="UP001056120">
    <property type="component" value="Linkage Group LG11"/>
</dbReference>
<sequence length="117" mass="13259">MKTLIESSARHRALQNILSCAEVMDPSAEEEYTAVEEKVEMESTKQAEEIIREMSYSPLMISGMPRPLQLADDEKLHHQPSDTLKANYKKYELIDGAQADGTVRRLVARYGTELNNC</sequence>
<reference evidence="1 2" key="2">
    <citation type="journal article" date="2022" name="Mol. Ecol. Resour.">
        <title>The genomes of chicory, endive, great burdock and yacon provide insights into Asteraceae paleo-polyploidization history and plant inulin production.</title>
        <authorList>
            <person name="Fan W."/>
            <person name="Wang S."/>
            <person name="Wang H."/>
            <person name="Wang A."/>
            <person name="Jiang F."/>
            <person name="Liu H."/>
            <person name="Zhao H."/>
            <person name="Xu D."/>
            <person name="Zhang Y."/>
        </authorList>
    </citation>
    <scope>NUCLEOTIDE SEQUENCE [LARGE SCALE GENOMIC DNA]</scope>
    <source>
        <strain evidence="2">cv. Yunnan</strain>
        <tissue evidence="1">Leaves</tissue>
    </source>
</reference>
<proteinExistence type="predicted"/>
<evidence type="ECO:0000313" key="2">
    <source>
        <dbReference type="Proteomes" id="UP001056120"/>
    </source>
</evidence>
<name>A0ACB9HU54_9ASTR</name>
<accession>A0ACB9HU54</accession>
<gene>
    <name evidence="1" type="ORF">L1987_34299</name>
</gene>
<organism evidence="1 2">
    <name type="scientific">Smallanthus sonchifolius</name>
    <dbReference type="NCBI Taxonomy" id="185202"/>
    <lineage>
        <taxon>Eukaryota</taxon>
        <taxon>Viridiplantae</taxon>
        <taxon>Streptophyta</taxon>
        <taxon>Embryophyta</taxon>
        <taxon>Tracheophyta</taxon>
        <taxon>Spermatophyta</taxon>
        <taxon>Magnoliopsida</taxon>
        <taxon>eudicotyledons</taxon>
        <taxon>Gunneridae</taxon>
        <taxon>Pentapetalae</taxon>
        <taxon>asterids</taxon>
        <taxon>campanulids</taxon>
        <taxon>Asterales</taxon>
        <taxon>Asteraceae</taxon>
        <taxon>Asteroideae</taxon>
        <taxon>Heliantheae alliance</taxon>
        <taxon>Millerieae</taxon>
        <taxon>Smallanthus</taxon>
    </lineage>
</organism>
<dbReference type="EMBL" id="CM042028">
    <property type="protein sequence ID" value="KAI3799011.1"/>
    <property type="molecule type" value="Genomic_DNA"/>
</dbReference>
<evidence type="ECO:0000313" key="1">
    <source>
        <dbReference type="EMBL" id="KAI3799011.1"/>
    </source>
</evidence>
<comment type="caution">
    <text evidence="1">The sequence shown here is derived from an EMBL/GenBank/DDBJ whole genome shotgun (WGS) entry which is preliminary data.</text>
</comment>